<evidence type="ECO:0000313" key="1">
    <source>
        <dbReference type="EMBL" id="WZN53564.1"/>
    </source>
</evidence>
<protein>
    <submittedName>
        <fullName evidence="1">Uncharacterized protein</fullName>
    </submittedName>
</protein>
<organism evidence="1 2">
    <name type="scientific">Sphingobacterium thalpophilum</name>
    <dbReference type="NCBI Taxonomy" id="259"/>
    <lineage>
        <taxon>Bacteria</taxon>
        <taxon>Pseudomonadati</taxon>
        <taxon>Bacteroidota</taxon>
        <taxon>Sphingobacteriia</taxon>
        <taxon>Sphingobacteriales</taxon>
        <taxon>Sphingobacteriaceae</taxon>
        <taxon>Sphingobacterium</taxon>
    </lineage>
</organism>
<name>A0ACD5BVJ9_9SPHI</name>
<reference evidence="1" key="1">
    <citation type="submission" date="2024-04" db="EMBL/GenBank/DDBJ databases">
        <title>Complete genome sequence of Sphingobacterium thalpophiium BAA-1094.</title>
        <authorList>
            <person name="Adaikpoh B.I."/>
        </authorList>
    </citation>
    <scope>NUCLEOTIDE SEQUENCE</scope>
    <source>
        <strain evidence="1">BAA-1094</strain>
    </source>
</reference>
<keyword evidence="2" id="KW-1185">Reference proteome</keyword>
<dbReference type="EMBL" id="CP151087">
    <property type="protein sequence ID" value="WZN53564.1"/>
    <property type="molecule type" value="Genomic_DNA"/>
</dbReference>
<accession>A0ACD5BVJ9</accession>
<gene>
    <name evidence="1" type="ORF">AACH28_12935</name>
</gene>
<evidence type="ECO:0000313" key="2">
    <source>
        <dbReference type="Proteomes" id="UP001485301"/>
    </source>
</evidence>
<sequence>MRYSFCKAGDRKAGMVDSAAEWDWEPDFGAGFTGKEGWTLYCSICFCLNSGTTLVALLAQCPIEDGVHWRSRWTDGY</sequence>
<proteinExistence type="predicted"/>
<dbReference type="Proteomes" id="UP001485301">
    <property type="component" value="Chromosome"/>
</dbReference>